<proteinExistence type="predicted"/>
<name>A0A6M3LBJ8_9ZZZZ</name>
<dbReference type="AlphaFoldDB" id="A0A6M3LBJ8"/>
<gene>
    <name evidence="1" type="ORF">MM415B03618_0004</name>
</gene>
<sequence length="110" mass="12683">MNIKNCPFCGENPSHWVSDNGAWHRIVCTNILCKMAMVATTINTEQSAIEDWNKRIEPINKEYFEYLDGSFRVLMQLLQSDINQHVAKVLNEENYSVAALSQFLSLNKPY</sequence>
<dbReference type="InterPro" id="IPR019908">
    <property type="entry name" value="Toxin_RalR"/>
</dbReference>
<dbReference type="NCBIfam" id="TIGR03655">
    <property type="entry name" value="anti_R_Lar"/>
    <property type="match status" value="1"/>
</dbReference>
<dbReference type="Pfam" id="PF14354">
    <property type="entry name" value="Lar_restr_allev"/>
    <property type="match status" value="1"/>
</dbReference>
<accession>A0A6M3LBJ8</accession>
<evidence type="ECO:0000313" key="1">
    <source>
        <dbReference type="EMBL" id="QJA90651.1"/>
    </source>
</evidence>
<organism evidence="1">
    <name type="scientific">viral metagenome</name>
    <dbReference type="NCBI Taxonomy" id="1070528"/>
    <lineage>
        <taxon>unclassified sequences</taxon>
        <taxon>metagenomes</taxon>
        <taxon>organismal metagenomes</taxon>
    </lineage>
</organism>
<reference evidence="1" key="1">
    <citation type="submission" date="2020-03" db="EMBL/GenBank/DDBJ databases">
        <title>The deep terrestrial virosphere.</title>
        <authorList>
            <person name="Holmfeldt K."/>
            <person name="Nilsson E."/>
            <person name="Simone D."/>
            <person name="Lopez-Fernandez M."/>
            <person name="Wu X."/>
            <person name="de Brujin I."/>
            <person name="Lundin D."/>
            <person name="Andersson A."/>
            <person name="Bertilsson S."/>
            <person name="Dopson M."/>
        </authorList>
    </citation>
    <scope>NUCLEOTIDE SEQUENCE</scope>
    <source>
        <strain evidence="1">MM415B03618</strain>
    </source>
</reference>
<dbReference type="EMBL" id="MT142928">
    <property type="protein sequence ID" value="QJA90651.1"/>
    <property type="molecule type" value="Genomic_DNA"/>
</dbReference>
<protein>
    <submittedName>
        <fullName evidence="1">Putative restriction alleviation protein</fullName>
    </submittedName>
</protein>